<dbReference type="Gene3D" id="3.30.230.10">
    <property type="match status" value="1"/>
</dbReference>
<dbReference type="PRINTS" id="PR00959">
    <property type="entry name" value="MEVGALKINASE"/>
</dbReference>
<comment type="similarity">
    <text evidence="1">Belongs to the GHMP kinase family. GalK subfamily.</text>
</comment>
<keyword evidence="4" id="KW-0418">Kinase</keyword>
<reference evidence="12" key="1">
    <citation type="journal article" date="2019" name="Int. J. Syst. Evol. Microbiol.">
        <title>The Global Catalogue of Microorganisms (GCM) 10K type strain sequencing project: providing services to taxonomists for standard genome sequencing and annotation.</title>
        <authorList>
            <consortium name="The Broad Institute Genomics Platform"/>
            <consortium name="The Broad Institute Genome Sequencing Center for Infectious Disease"/>
            <person name="Wu L."/>
            <person name="Ma J."/>
        </authorList>
    </citation>
    <scope>NUCLEOTIDE SEQUENCE [LARGE SCALE GENOMIC DNA]</scope>
    <source>
        <strain evidence="12">CCM 7403</strain>
    </source>
</reference>
<dbReference type="InterPro" id="IPR020568">
    <property type="entry name" value="Ribosomal_Su5_D2-typ_SF"/>
</dbReference>
<dbReference type="InterPro" id="IPR014721">
    <property type="entry name" value="Ribsml_uS5_D2-typ_fold_subgr"/>
</dbReference>
<dbReference type="PANTHER" id="PTHR10457">
    <property type="entry name" value="MEVALONATE KINASE/GALACTOKINASE"/>
    <property type="match status" value="1"/>
</dbReference>
<dbReference type="PIRSF" id="PIRSF000530">
    <property type="entry name" value="Galactokinase"/>
    <property type="match status" value="1"/>
</dbReference>
<evidence type="ECO:0000259" key="9">
    <source>
        <dbReference type="Pfam" id="PF08544"/>
    </source>
</evidence>
<accession>A0ABQ1QHP0</accession>
<sequence length="383" mass="40130">MLIPAPDLLPASVRAFVERHGREPSWRASAPGRVNLVGEHTDYLGGLCLPVALGHRTWVVAAPRTDSRVHLTSGDALEWSGDTSHLTGSPLRGWASYVVGALRAVGWQGGLDLHVESSVPVGAGLSSSAALICAVVTAVTERSPDDLLRAALEAEQVHVGAPTGGMDQTVSLLARPAHALLLDFAGGGLPAGRPVPWSPERDGVELLVVDTGVRHANDDGAFARRRAEAEAAMALSPDEVVAARDPLPRRRRHVDSENDRVRRVVAAVERHDWTEVGALFTASHVSLRDDHEVSCVELDAVVEAARTAGALGARMTGGGFGGCAVVLVPTTQRDRVVARVSAAARAAGHPEPSFLPGEAGGPATRHRAAGPSHVDLSQAQRLT</sequence>
<evidence type="ECO:0000256" key="6">
    <source>
        <dbReference type="ARBA" id="ARBA00023144"/>
    </source>
</evidence>
<evidence type="ECO:0000256" key="4">
    <source>
        <dbReference type="ARBA" id="ARBA00022777"/>
    </source>
</evidence>
<dbReference type="InterPro" id="IPR000705">
    <property type="entry name" value="Galactokinase"/>
</dbReference>
<evidence type="ECO:0000313" key="12">
    <source>
        <dbReference type="Proteomes" id="UP000630594"/>
    </source>
</evidence>
<dbReference type="RefSeq" id="WP_202977720.1">
    <property type="nucleotide sequence ID" value="NZ_BMCK01000004.1"/>
</dbReference>
<feature type="region of interest" description="Disordered" evidence="7">
    <location>
        <begin position="347"/>
        <end position="383"/>
    </location>
</feature>
<keyword evidence="12" id="KW-1185">Reference proteome</keyword>
<dbReference type="Gene3D" id="3.30.70.890">
    <property type="entry name" value="GHMP kinase, C-terminal domain"/>
    <property type="match status" value="1"/>
</dbReference>
<organism evidence="11 12">
    <name type="scientific">Nocardioides daphniae</name>
    <dbReference type="NCBI Taxonomy" id="402297"/>
    <lineage>
        <taxon>Bacteria</taxon>
        <taxon>Bacillati</taxon>
        <taxon>Actinomycetota</taxon>
        <taxon>Actinomycetes</taxon>
        <taxon>Propionibacteriales</taxon>
        <taxon>Nocardioidaceae</taxon>
        <taxon>Nocardioides</taxon>
    </lineage>
</organism>
<dbReference type="Pfam" id="PF10509">
    <property type="entry name" value="GalKase_gal_bdg"/>
    <property type="match status" value="1"/>
</dbReference>
<keyword evidence="3" id="KW-0547">Nucleotide-binding</keyword>
<dbReference type="InterPro" id="IPR019539">
    <property type="entry name" value="GalKase_N"/>
</dbReference>
<feature type="domain" description="GHMP kinase C-terminal" evidence="9">
    <location>
        <begin position="265"/>
        <end position="343"/>
    </location>
</feature>
<dbReference type="PANTHER" id="PTHR10457:SF7">
    <property type="entry name" value="GALACTOKINASE-RELATED"/>
    <property type="match status" value="1"/>
</dbReference>
<evidence type="ECO:0000256" key="5">
    <source>
        <dbReference type="ARBA" id="ARBA00022840"/>
    </source>
</evidence>
<evidence type="ECO:0000256" key="7">
    <source>
        <dbReference type="SAM" id="MobiDB-lite"/>
    </source>
</evidence>
<dbReference type="PROSITE" id="PS00627">
    <property type="entry name" value="GHMP_KINASES_ATP"/>
    <property type="match status" value="1"/>
</dbReference>
<feature type="domain" description="Galactokinase N-terminal" evidence="10">
    <location>
        <begin position="15"/>
        <end position="63"/>
    </location>
</feature>
<name>A0ABQ1QHP0_9ACTN</name>
<dbReference type="Pfam" id="PF08544">
    <property type="entry name" value="GHMP_kinases_C"/>
    <property type="match status" value="1"/>
</dbReference>
<gene>
    <name evidence="11" type="ORF">GCM10007231_26440</name>
</gene>
<dbReference type="InterPro" id="IPR013750">
    <property type="entry name" value="GHMP_kinase_C_dom"/>
</dbReference>
<dbReference type="InterPro" id="IPR006204">
    <property type="entry name" value="GHMP_kinase_N_dom"/>
</dbReference>
<protein>
    <submittedName>
        <fullName evidence="11">Galactokinase</fullName>
    </submittedName>
</protein>
<feature type="domain" description="GHMP kinase N-terminal" evidence="8">
    <location>
        <begin position="97"/>
        <end position="173"/>
    </location>
</feature>
<proteinExistence type="inferred from homology"/>
<dbReference type="Pfam" id="PF00288">
    <property type="entry name" value="GHMP_kinases_N"/>
    <property type="match status" value="1"/>
</dbReference>
<dbReference type="SUPFAM" id="SSF54211">
    <property type="entry name" value="Ribosomal protein S5 domain 2-like"/>
    <property type="match status" value="1"/>
</dbReference>
<evidence type="ECO:0000313" key="11">
    <source>
        <dbReference type="EMBL" id="GGD25774.1"/>
    </source>
</evidence>
<evidence type="ECO:0000256" key="2">
    <source>
        <dbReference type="ARBA" id="ARBA00022679"/>
    </source>
</evidence>
<keyword evidence="5" id="KW-0067">ATP-binding</keyword>
<keyword evidence="6" id="KW-0299">Galactose metabolism</keyword>
<evidence type="ECO:0000259" key="10">
    <source>
        <dbReference type="Pfam" id="PF10509"/>
    </source>
</evidence>
<evidence type="ECO:0000256" key="3">
    <source>
        <dbReference type="ARBA" id="ARBA00022741"/>
    </source>
</evidence>
<dbReference type="InterPro" id="IPR006206">
    <property type="entry name" value="Mevalonate/galactokinase"/>
</dbReference>
<dbReference type="InterPro" id="IPR036554">
    <property type="entry name" value="GHMP_kinase_C_sf"/>
</dbReference>
<dbReference type="PRINTS" id="PR00473">
    <property type="entry name" value="GALCTOKINASE"/>
</dbReference>
<keyword evidence="2" id="KW-0808">Transferase</keyword>
<dbReference type="SUPFAM" id="SSF55060">
    <property type="entry name" value="GHMP Kinase, C-terminal domain"/>
    <property type="match status" value="1"/>
</dbReference>
<dbReference type="Proteomes" id="UP000630594">
    <property type="component" value="Unassembled WGS sequence"/>
</dbReference>
<comment type="caution">
    <text evidence="11">The sequence shown here is derived from an EMBL/GenBank/DDBJ whole genome shotgun (WGS) entry which is preliminary data.</text>
</comment>
<evidence type="ECO:0000259" key="8">
    <source>
        <dbReference type="Pfam" id="PF00288"/>
    </source>
</evidence>
<dbReference type="InterPro" id="IPR006203">
    <property type="entry name" value="GHMP_knse_ATP-bd_CS"/>
</dbReference>
<keyword evidence="6" id="KW-0119">Carbohydrate metabolism</keyword>
<evidence type="ECO:0000256" key="1">
    <source>
        <dbReference type="ARBA" id="ARBA00006566"/>
    </source>
</evidence>
<dbReference type="EMBL" id="BMCK01000004">
    <property type="protein sequence ID" value="GGD25774.1"/>
    <property type="molecule type" value="Genomic_DNA"/>
</dbReference>